<sequence length="110" mass="11908">MTELSNNSNVCPLCHGNNQCAMALGQESSQCWCMSSSPNKPSHLQPQLLPIGRLVERYLIDNPNSSLPDKQCVCAACCIKLAEQYPELVSSLTEVAGGQHVSLFKPSSTK</sequence>
<organism evidence="1 2">
    <name type="scientific">Shewanella maritima</name>
    <dbReference type="NCBI Taxonomy" id="2520507"/>
    <lineage>
        <taxon>Bacteria</taxon>
        <taxon>Pseudomonadati</taxon>
        <taxon>Pseudomonadota</taxon>
        <taxon>Gammaproteobacteria</taxon>
        <taxon>Alteromonadales</taxon>
        <taxon>Shewanellaceae</taxon>
        <taxon>Shewanella</taxon>
    </lineage>
</organism>
<dbReference type="RefSeq" id="WP_130598694.1">
    <property type="nucleotide sequence ID" value="NZ_CP036200.1"/>
</dbReference>
<dbReference type="EMBL" id="CP036200">
    <property type="protein sequence ID" value="QBF82502.1"/>
    <property type="molecule type" value="Genomic_DNA"/>
</dbReference>
<dbReference type="AlphaFoldDB" id="A0A411PGI8"/>
<dbReference type="KEGG" id="smai:EXU30_07165"/>
<reference evidence="1 2" key="1">
    <citation type="submission" date="2019-02" db="EMBL/GenBank/DDBJ databases">
        <title>Shewanella sp. D4-2 isolated from Dokdo Island.</title>
        <authorList>
            <person name="Baek K."/>
        </authorList>
    </citation>
    <scope>NUCLEOTIDE SEQUENCE [LARGE SCALE GENOMIC DNA]</scope>
    <source>
        <strain evidence="1 2">D4-2</strain>
    </source>
</reference>
<proteinExistence type="predicted"/>
<accession>A0A411PGI8</accession>
<evidence type="ECO:0008006" key="3">
    <source>
        <dbReference type="Google" id="ProtNLM"/>
    </source>
</evidence>
<evidence type="ECO:0000313" key="1">
    <source>
        <dbReference type="EMBL" id="QBF82502.1"/>
    </source>
</evidence>
<dbReference type="OrthoDB" id="5625686at2"/>
<dbReference type="Pfam" id="PF14375">
    <property type="entry name" value="Cys_rich_CWC"/>
    <property type="match status" value="1"/>
</dbReference>
<dbReference type="InterPro" id="IPR032720">
    <property type="entry name" value="Cys_rich_CWC"/>
</dbReference>
<protein>
    <recommendedName>
        <fullName evidence="3">Cysteine-rich CWC family protein</fullName>
    </recommendedName>
</protein>
<evidence type="ECO:0000313" key="2">
    <source>
        <dbReference type="Proteomes" id="UP000291106"/>
    </source>
</evidence>
<gene>
    <name evidence="1" type="ORF">EXU30_07165</name>
</gene>
<dbReference type="Proteomes" id="UP000291106">
    <property type="component" value="Chromosome"/>
</dbReference>
<keyword evidence="2" id="KW-1185">Reference proteome</keyword>
<name>A0A411PGI8_9GAMM</name>